<dbReference type="STRING" id="1314777.A0A164SFN8"/>
<name>A0A164SFN8_9AGAM</name>
<evidence type="ECO:0000313" key="2">
    <source>
        <dbReference type="EMBL" id="KZS91434.1"/>
    </source>
</evidence>
<sequence>MKLSYLLRAFFFVAFLSFVSSKAIYDIHALDRLNASELLATQRSRGMTNARMLAQGLKRLQPPRPLAKQIVEGKKKRGNPVDTAHKAKRSEAPVSSCGMIGARDSALQSVGFLDYAPPFFYRNPIAFVVQPEEVGTENYDYFDLPVDTSDLFSIGVEYYFSFSGAYLGASWRSFSGSSAGPTSLSPGSTNVAFLEPVSLSTPGPGESQSSIWSLNLATLELTATWTNPDGSRFPATIFWDADEDDGNVGLTGDLDAVIAAAKVQEGAPNPFCDAEANPVSSCAIPIRLFYRGLPPNGPLDPGVCDFLNP</sequence>
<keyword evidence="3" id="KW-1185">Reference proteome</keyword>
<dbReference type="AlphaFoldDB" id="A0A164SFN8"/>
<dbReference type="OrthoDB" id="4584900at2759"/>
<gene>
    <name evidence="2" type="ORF">SISNIDRAFT_456697</name>
</gene>
<dbReference type="EMBL" id="KV419415">
    <property type="protein sequence ID" value="KZS91434.1"/>
    <property type="molecule type" value="Genomic_DNA"/>
</dbReference>
<evidence type="ECO:0000256" key="1">
    <source>
        <dbReference type="SAM" id="SignalP"/>
    </source>
</evidence>
<proteinExistence type="predicted"/>
<feature type="chain" id="PRO_5007853063" evidence="1">
    <location>
        <begin position="22"/>
        <end position="309"/>
    </location>
</feature>
<keyword evidence="1" id="KW-0732">Signal</keyword>
<feature type="signal peptide" evidence="1">
    <location>
        <begin position="1"/>
        <end position="21"/>
    </location>
</feature>
<protein>
    <submittedName>
        <fullName evidence="2">Uncharacterized protein</fullName>
    </submittedName>
</protein>
<accession>A0A164SFN8</accession>
<reference evidence="2 3" key="1">
    <citation type="journal article" date="2016" name="Mol. Biol. Evol.">
        <title>Comparative Genomics of Early-Diverging Mushroom-Forming Fungi Provides Insights into the Origins of Lignocellulose Decay Capabilities.</title>
        <authorList>
            <person name="Nagy L.G."/>
            <person name="Riley R."/>
            <person name="Tritt A."/>
            <person name="Adam C."/>
            <person name="Daum C."/>
            <person name="Floudas D."/>
            <person name="Sun H."/>
            <person name="Yadav J.S."/>
            <person name="Pangilinan J."/>
            <person name="Larsson K.H."/>
            <person name="Matsuura K."/>
            <person name="Barry K."/>
            <person name="Labutti K."/>
            <person name="Kuo R."/>
            <person name="Ohm R.A."/>
            <person name="Bhattacharya S.S."/>
            <person name="Shirouzu T."/>
            <person name="Yoshinaga Y."/>
            <person name="Martin F.M."/>
            <person name="Grigoriev I.V."/>
            <person name="Hibbett D.S."/>
        </authorList>
    </citation>
    <scope>NUCLEOTIDE SEQUENCE [LARGE SCALE GENOMIC DNA]</scope>
    <source>
        <strain evidence="2 3">HHB9708</strain>
    </source>
</reference>
<dbReference type="Proteomes" id="UP000076722">
    <property type="component" value="Unassembled WGS sequence"/>
</dbReference>
<evidence type="ECO:0000313" key="3">
    <source>
        <dbReference type="Proteomes" id="UP000076722"/>
    </source>
</evidence>
<organism evidence="2 3">
    <name type="scientific">Sistotremastrum niveocremeum HHB9708</name>
    <dbReference type="NCBI Taxonomy" id="1314777"/>
    <lineage>
        <taxon>Eukaryota</taxon>
        <taxon>Fungi</taxon>
        <taxon>Dikarya</taxon>
        <taxon>Basidiomycota</taxon>
        <taxon>Agaricomycotina</taxon>
        <taxon>Agaricomycetes</taxon>
        <taxon>Sistotremastrales</taxon>
        <taxon>Sistotremastraceae</taxon>
        <taxon>Sertulicium</taxon>
        <taxon>Sertulicium niveocremeum</taxon>
    </lineage>
</organism>